<dbReference type="RefSeq" id="WP_043392311.1">
    <property type="nucleotide sequence ID" value="NZ_JPMI01000055.1"/>
</dbReference>
<organism evidence="2 3">
    <name type="scientific">Archangium violaceum Cb vi76</name>
    <dbReference type="NCBI Taxonomy" id="1406225"/>
    <lineage>
        <taxon>Bacteria</taxon>
        <taxon>Pseudomonadati</taxon>
        <taxon>Myxococcota</taxon>
        <taxon>Myxococcia</taxon>
        <taxon>Myxococcales</taxon>
        <taxon>Cystobacterineae</taxon>
        <taxon>Archangiaceae</taxon>
        <taxon>Archangium</taxon>
    </lineage>
</organism>
<feature type="chain" id="PRO_5001781940" description="Lipoprotein" evidence="1">
    <location>
        <begin position="26"/>
        <end position="538"/>
    </location>
</feature>
<evidence type="ECO:0008006" key="4">
    <source>
        <dbReference type="Google" id="ProtNLM"/>
    </source>
</evidence>
<sequence>MRTHPLLSRFSSLLVLLAASGCNTAYREAMAQAKDAAVRGDFLTAARAYRSACQAAPDDKDACGRFPIFAKKAVGVALETARPPCEAGELDRCLPPLLDAKDLIPEHIEVNGLLEKASELHVQRCSQWQPEGPVGTAVAGLACLQSRAQQLPVPSFQTLRTNRAAGLSSRFVELATTARGENAHGASTVLMSAAQCLAPSSETSSRIGSARSSFYAQSAIPVMAHLDGSMSPRIANGLSGLCERMASSLPGWARCASTGTVAGQPDVFQVWVDALIQRAVQTSTEDVRTLDYVSGKREVRNPEYRKARERLELAESAFEQARKVKADKSGACERAADKVHEASCVGCPPPPDKKTVCDEAGRASDDYNSSSRELEAARDHLSNTPETVMEDVYETFTYSVWTYYWSSNYRFKLQASTPGSTEPVRAEGALRFQDEEHVGFRPGGLSPDPLVPPTEQSYADAFVAQLTPYVVDAVKRDAAARGAWRRGQCESLPADWSTPWVQCWAESALWSSGQEPQAIEFLGLLASNAGATSRPVCR</sequence>
<gene>
    <name evidence="2" type="ORF">Q664_09380</name>
</gene>
<reference evidence="2 3" key="1">
    <citation type="submission" date="2014-07" db="EMBL/GenBank/DDBJ databases">
        <title>Draft Genome Sequence of Gephyronic Acid Producer, Cystobacter violaceus Strain Cb vi76.</title>
        <authorList>
            <person name="Stevens D.C."/>
            <person name="Young J."/>
            <person name="Carmichael R."/>
            <person name="Tan J."/>
            <person name="Taylor R.E."/>
        </authorList>
    </citation>
    <scope>NUCLEOTIDE SEQUENCE [LARGE SCALE GENOMIC DNA]</scope>
    <source>
        <strain evidence="2 3">Cb vi76</strain>
    </source>
</reference>
<feature type="signal peptide" evidence="1">
    <location>
        <begin position="1"/>
        <end position="25"/>
    </location>
</feature>
<dbReference type="AlphaFoldDB" id="A0A084SY52"/>
<evidence type="ECO:0000256" key="1">
    <source>
        <dbReference type="SAM" id="SignalP"/>
    </source>
</evidence>
<accession>A0A084SY52</accession>
<evidence type="ECO:0000313" key="2">
    <source>
        <dbReference type="EMBL" id="KFA93387.1"/>
    </source>
</evidence>
<name>A0A084SY52_9BACT</name>
<keyword evidence="1" id="KW-0732">Signal</keyword>
<dbReference type="EMBL" id="JPMI01000055">
    <property type="protein sequence ID" value="KFA93387.1"/>
    <property type="molecule type" value="Genomic_DNA"/>
</dbReference>
<comment type="caution">
    <text evidence="2">The sequence shown here is derived from an EMBL/GenBank/DDBJ whole genome shotgun (WGS) entry which is preliminary data.</text>
</comment>
<dbReference type="Proteomes" id="UP000028547">
    <property type="component" value="Unassembled WGS sequence"/>
</dbReference>
<protein>
    <recommendedName>
        <fullName evidence="4">Lipoprotein</fullName>
    </recommendedName>
</protein>
<evidence type="ECO:0000313" key="3">
    <source>
        <dbReference type="Proteomes" id="UP000028547"/>
    </source>
</evidence>
<dbReference type="PROSITE" id="PS51257">
    <property type="entry name" value="PROKAR_LIPOPROTEIN"/>
    <property type="match status" value="1"/>
</dbReference>
<proteinExistence type="predicted"/>